<dbReference type="OrthoDB" id="9803818at2"/>
<feature type="domain" description="NAD/GMP synthase" evidence="8">
    <location>
        <begin position="359"/>
        <end position="590"/>
    </location>
</feature>
<dbReference type="PIRSF" id="PIRSF006630">
    <property type="entry name" value="NADS_GAT"/>
    <property type="match status" value="1"/>
</dbReference>
<dbReference type="Gene3D" id="1.10.10.1140">
    <property type="entry name" value="Glutamine-dependent NAD+ synthetase, C-terminal domain"/>
    <property type="match status" value="1"/>
</dbReference>
<dbReference type="STRING" id="596324.TREVI0001_1156"/>
<dbReference type="SUPFAM" id="SSF56317">
    <property type="entry name" value="Carbon-nitrogen hydrolase"/>
    <property type="match status" value="1"/>
</dbReference>
<comment type="pathway">
    <text evidence="5">Cofactor biosynthesis; NAD(+) biosynthesis; NAD(+) from deamido-NAD(+) (L-Gln route): step 1/1.</text>
</comment>
<dbReference type="AlphaFoldDB" id="C8PRZ2"/>
<dbReference type="GO" id="GO:0005524">
    <property type="term" value="F:ATP binding"/>
    <property type="evidence" value="ECO:0007669"/>
    <property type="project" value="UniProtKB-UniRule"/>
</dbReference>
<dbReference type="UniPathway" id="UPA00253">
    <property type="reaction ID" value="UER00334"/>
</dbReference>
<dbReference type="InterPro" id="IPR036526">
    <property type="entry name" value="C-N_Hydrolase_sf"/>
</dbReference>
<dbReference type="SUPFAM" id="SSF52402">
    <property type="entry name" value="Adenine nucleotide alpha hydrolases-like"/>
    <property type="match status" value="1"/>
</dbReference>
<evidence type="ECO:0000259" key="8">
    <source>
        <dbReference type="Pfam" id="PF02540"/>
    </source>
</evidence>
<evidence type="ECO:0000256" key="2">
    <source>
        <dbReference type="ARBA" id="ARBA00022741"/>
    </source>
</evidence>
<dbReference type="InterPro" id="IPR022310">
    <property type="entry name" value="NAD/GMP_synthase"/>
</dbReference>
<dbReference type="EC" id="6.3.5.1" evidence="5"/>
<dbReference type="RefSeq" id="WP_006189359.1">
    <property type="nucleotide sequence ID" value="NZ_ACYH01000049.1"/>
</dbReference>
<accession>C8PRZ2</accession>
<keyword evidence="2 5" id="KW-0547">Nucleotide-binding</keyword>
<keyword evidence="1 5" id="KW-0436">Ligase</keyword>
<dbReference type="Proteomes" id="UP000004509">
    <property type="component" value="Unassembled WGS sequence"/>
</dbReference>
<dbReference type="PANTHER" id="PTHR23090:SF9">
    <property type="entry name" value="GLUTAMINE-DEPENDENT NAD(+) SYNTHETASE"/>
    <property type="match status" value="1"/>
</dbReference>
<feature type="transmembrane region" description="Helical" evidence="7">
    <location>
        <begin position="86"/>
        <end position="107"/>
    </location>
</feature>
<dbReference type="CDD" id="cd00553">
    <property type="entry name" value="NAD_synthase"/>
    <property type="match status" value="1"/>
</dbReference>
<evidence type="ECO:0000256" key="1">
    <source>
        <dbReference type="ARBA" id="ARBA00022598"/>
    </source>
</evidence>
<comment type="similarity">
    <text evidence="6">Belongs to the NAD synthetase family.</text>
</comment>
<dbReference type="eggNOG" id="COG0388">
    <property type="taxonomic scope" value="Bacteria"/>
</dbReference>
<dbReference type="GO" id="GO:0003952">
    <property type="term" value="F:NAD+ synthase (glutamine-hydrolyzing) activity"/>
    <property type="evidence" value="ECO:0007669"/>
    <property type="project" value="UniProtKB-UniRule"/>
</dbReference>
<evidence type="ECO:0000256" key="3">
    <source>
        <dbReference type="ARBA" id="ARBA00022840"/>
    </source>
</evidence>
<dbReference type="Pfam" id="PF02540">
    <property type="entry name" value="NAD_synthase"/>
    <property type="match status" value="1"/>
</dbReference>
<evidence type="ECO:0000313" key="9">
    <source>
        <dbReference type="EMBL" id="EEV19662.1"/>
    </source>
</evidence>
<dbReference type="GO" id="GO:0005737">
    <property type="term" value="C:cytoplasm"/>
    <property type="evidence" value="ECO:0007669"/>
    <property type="project" value="InterPro"/>
</dbReference>
<protein>
    <recommendedName>
        <fullName evidence="5">Glutamine-dependent NAD(+) synthetase</fullName>
        <ecNumber evidence="5">6.3.5.1</ecNumber>
    </recommendedName>
    <alternativeName>
        <fullName evidence="5">NAD(+) synthase [glutamine-hydrolyzing]</fullName>
    </alternativeName>
</protein>
<dbReference type="InterPro" id="IPR003694">
    <property type="entry name" value="NAD_synthase"/>
</dbReference>
<keyword evidence="7" id="KW-0812">Transmembrane</keyword>
<name>C8PRZ2_9SPIR</name>
<dbReference type="InterPro" id="IPR014729">
    <property type="entry name" value="Rossmann-like_a/b/a_fold"/>
</dbReference>
<comment type="catalytic activity">
    <reaction evidence="5">
        <text>deamido-NAD(+) + L-glutamine + ATP + H2O = L-glutamate + AMP + diphosphate + NAD(+) + H(+)</text>
        <dbReference type="Rhea" id="RHEA:24384"/>
        <dbReference type="ChEBI" id="CHEBI:15377"/>
        <dbReference type="ChEBI" id="CHEBI:15378"/>
        <dbReference type="ChEBI" id="CHEBI:29985"/>
        <dbReference type="ChEBI" id="CHEBI:30616"/>
        <dbReference type="ChEBI" id="CHEBI:33019"/>
        <dbReference type="ChEBI" id="CHEBI:57540"/>
        <dbReference type="ChEBI" id="CHEBI:58359"/>
        <dbReference type="ChEBI" id="CHEBI:58437"/>
        <dbReference type="ChEBI" id="CHEBI:456215"/>
        <dbReference type="EC" id="6.3.5.1"/>
    </reaction>
</comment>
<keyword evidence="7" id="KW-0472">Membrane</keyword>
<comment type="caution">
    <text evidence="9">The sequence shown here is derived from an EMBL/GenBank/DDBJ whole genome shotgun (WGS) entry which is preliminary data.</text>
</comment>
<dbReference type="InterPro" id="IPR041856">
    <property type="entry name" value="NAD+_synth_C"/>
</dbReference>
<evidence type="ECO:0000256" key="5">
    <source>
        <dbReference type="PIRNR" id="PIRNR006630"/>
    </source>
</evidence>
<evidence type="ECO:0000256" key="4">
    <source>
        <dbReference type="ARBA" id="ARBA00023027"/>
    </source>
</evidence>
<dbReference type="GO" id="GO:0009435">
    <property type="term" value="P:NAD+ biosynthetic process"/>
    <property type="evidence" value="ECO:0007669"/>
    <property type="project" value="UniProtKB-UniRule"/>
</dbReference>
<evidence type="ECO:0000313" key="10">
    <source>
        <dbReference type="Proteomes" id="UP000004509"/>
    </source>
</evidence>
<proteinExistence type="inferred from homology"/>
<sequence>MNIHDYGFYRIAAIVPPCGVGDCAGNTDRIIGALRKSAEMGADVAVFPALAVTSASCGVFFAQQPLLNAAEDRLAYIVRQTAMDPIIGIVGFPFFFSGNIYSAVAVFSRGIIYGIVPLDGTVQSGVFSRYSGKNTSLIVTGLQNAAVPFGTDLLFEVEKSRFSFTIGGGKAFENRNTAEDNNTDGGTPLADAEGISGAALCIEPLAQASFAGSFTELCRSAAARSKQERNTVMFVNAGWGESTTDTACAGERGIYENGELLAAANGFELAAFNKTGDSGFTGYDDEAAITFADMDCEAPRIAGRAFSAACRRIAIPAIPSRGMLLVRPRNPNPFIPLAVQNNEAAWESFFSQVTELQARGLAKRMHHTGCKKTVIGISGGLDSTLALLVAVLAARILRQNTDSVTAITMPGFGTTDRTKSNALKLAELLGCSVLTVPIEKAMLQHFEDIGHPVDLCNTVYENAQARERTQILMDKANQLGALLVGTGDLSESALGWETYNGDHMSMYNVNAGIPKTMLRHCIRYIAAYPAPFLPDIKKHTDFRAIIEDILNTPISPELLPAQKQVITQKTEDILGPYELHDFFLYYLLHTDFSPAKILLLAEHCFSTEQRYNRQQILGCMRIFYRRLFSQQFKRSCAPDGVQVGFGSFSPRGSWQMPSDMNAAVWLAELEKLTEV</sequence>
<dbReference type="NCBIfam" id="TIGR00552">
    <property type="entry name" value="nadE"/>
    <property type="match status" value="1"/>
</dbReference>
<gene>
    <name evidence="9" type="primary">nadE</name>
    <name evidence="9" type="ORF">TREVI0001_1156</name>
</gene>
<keyword evidence="4 5" id="KW-0520">NAD</keyword>
<dbReference type="NCBIfam" id="NF002730">
    <property type="entry name" value="PRK02628.1"/>
    <property type="match status" value="1"/>
</dbReference>
<comment type="similarity">
    <text evidence="5">In the C-terminal section; belongs to the NAD synthetase family.</text>
</comment>
<dbReference type="Gene3D" id="3.40.50.620">
    <property type="entry name" value="HUPs"/>
    <property type="match status" value="1"/>
</dbReference>
<organism evidence="9 10">
    <name type="scientific">Treponema vincentii ATCC 35580</name>
    <dbReference type="NCBI Taxonomy" id="596324"/>
    <lineage>
        <taxon>Bacteria</taxon>
        <taxon>Pseudomonadati</taxon>
        <taxon>Spirochaetota</taxon>
        <taxon>Spirochaetia</taxon>
        <taxon>Spirochaetales</taxon>
        <taxon>Treponemataceae</taxon>
        <taxon>Treponema</taxon>
    </lineage>
</organism>
<keyword evidence="7" id="KW-1133">Transmembrane helix</keyword>
<keyword evidence="3 5" id="KW-0067">ATP-binding</keyword>
<dbReference type="EMBL" id="ACYH01000049">
    <property type="protein sequence ID" value="EEV19662.1"/>
    <property type="molecule type" value="Genomic_DNA"/>
</dbReference>
<evidence type="ECO:0000256" key="6">
    <source>
        <dbReference type="RuleBase" id="RU003811"/>
    </source>
</evidence>
<dbReference type="Gene3D" id="3.60.110.10">
    <property type="entry name" value="Carbon-nitrogen hydrolase"/>
    <property type="match status" value="1"/>
</dbReference>
<reference evidence="9 10" key="1">
    <citation type="submission" date="2009-07" db="EMBL/GenBank/DDBJ databases">
        <authorList>
            <person name="Madupu R."/>
            <person name="Sebastian Y."/>
            <person name="Durkin A.S."/>
            <person name="Torralba M."/>
            <person name="Methe B."/>
            <person name="Sutton G.G."/>
            <person name="Strausberg R.L."/>
            <person name="Nelson K.E."/>
        </authorList>
    </citation>
    <scope>NUCLEOTIDE SEQUENCE [LARGE SCALE GENOMIC DNA]</scope>
    <source>
        <strain evidence="9 10">ATCC 35580</strain>
    </source>
</reference>
<evidence type="ECO:0000256" key="7">
    <source>
        <dbReference type="SAM" id="Phobius"/>
    </source>
</evidence>
<dbReference type="InterPro" id="IPR014445">
    <property type="entry name" value="Gln-dep_NAD_synthase"/>
</dbReference>
<dbReference type="eggNOG" id="COG0171">
    <property type="taxonomic scope" value="Bacteria"/>
</dbReference>
<dbReference type="GO" id="GO:0004359">
    <property type="term" value="F:glutaminase activity"/>
    <property type="evidence" value="ECO:0007669"/>
    <property type="project" value="InterPro"/>
</dbReference>
<dbReference type="PANTHER" id="PTHR23090">
    <property type="entry name" value="NH 3 /GLUTAMINE-DEPENDENT NAD + SYNTHETASE"/>
    <property type="match status" value="1"/>
</dbReference>